<name>A0A7Y0HHV1_9PROT</name>
<keyword evidence="2" id="KW-1185">Reference proteome</keyword>
<evidence type="ECO:0000313" key="1">
    <source>
        <dbReference type="EMBL" id="NMM45864.1"/>
    </source>
</evidence>
<dbReference type="RefSeq" id="WP_169626239.1">
    <property type="nucleotide sequence ID" value="NZ_JABBNT010000004.1"/>
</dbReference>
<gene>
    <name evidence="1" type="ORF">HH303_15310</name>
</gene>
<evidence type="ECO:0000313" key="2">
    <source>
        <dbReference type="Proteomes" id="UP000539372"/>
    </source>
</evidence>
<organism evidence="1 2">
    <name type="scientific">Pacificispira spongiicola</name>
    <dbReference type="NCBI Taxonomy" id="2729598"/>
    <lineage>
        <taxon>Bacteria</taxon>
        <taxon>Pseudomonadati</taxon>
        <taxon>Pseudomonadota</taxon>
        <taxon>Alphaproteobacteria</taxon>
        <taxon>Rhodospirillales</taxon>
        <taxon>Rhodospirillaceae</taxon>
        <taxon>Pacificispira</taxon>
    </lineage>
</organism>
<dbReference type="EMBL" id="JABBNT010000004">
    <property type="protein sequence ID" value="NMM45864.1"/>
    <property type="molecule type" value="Genomic_DNA"/>
</dbReference>
<sequence length="143" mass="16090">MDNWLDAGHGRRPAIVVYSDNSDMILLRPLKRGFRHCFVMVSVGSLWVMVDPLSHRTLLAVTDLHGLCDHLIALHHTGRRCQAVTTTPYPKRGILLRPFTCVEAVKRILGVSAMNVLTTFQLYKHNNKNKLTTNMIKGKDSVG</sequence>
<dbReference type="AlphaFoldDB" id="A0A7Y0HHV1"/>
<proteinExistence type="predicted"/>
<accession>A0A7Y0HHV1</accession>
<dbReference type="Proteomes" id="UP000539372">
    <property type="component" value="Unassembled WGS sequence"/>
</dbReference>
<comment type="caution">
    <text evidence="1">The sequence shown here is derived from an EMBL/GenBank/DDBJ whole genome shotgun (WGS) entry which is preliminary data.</text>
</comment>
<protein>
    <submittedName>
        <fullName evidence="1">Uncharacterized protein</fullName>
    </submittedName>
</protein>
<reference evidence="1 2" key="1">
    <citation type="submission" date="2020-04" db="EMBL/GenBank/DDBJ databases">
        <title>Rhodospirillaceae bacterium KN72 isolated from deep sea.</title>
        <authorList>
            <person name="Zhang D.-C."/>
        </authorList>
    </citation>
    <scope>NUCLEOTIDE SEQUENCE [LARGE SCALE GENOMIC DNA]</scope>
    <source>
        <strain evidence="1 2">KN72</strain>
    </source>
</reference>